<dbReference type="OrthoDB" id="4255520at2"/>
<evidence type="ECO:0000313" key="3">
    <source>
        <dbReference type="Proteomes" id="UP000248889"/>
    </source>
</evidence>
<evidence type="ECO:0000256" key="1">
    <source>
        <dbReference type="SAM" id="MobiDB-lite"/>
    </source>
</evidence>
<reference evidence="2 3" key="1">
    <citation type="submission" date="2018-06" db="EMBL/GenBank/DDBJ databases">
        <title>Streptacidiphilus pinicola sp. nov., isolated from pine grove soil.</title>
        <authorList>
            <person name="Roh S.G."/>
            <person name="Park S."/>
            <person name="Kim M.-K."/>
            <person name="Yun B.-R."/>
            <person name="Park J."/>
            <person name="Kim M.J."/>
            <person name="Kim Y.S."/>
            <person name="Kim S.B."/>
        </authorList>
    </citation>
    <scope>NUCLEOTIDE SEQUENCE [LARGE SCALE GENOMIC DNA]</scope>
    <source>
        <strain evidence="2 3">MMS16-CNU450</strain>
    </source>
</reference>
<organism evidence="2 3">
    <name type="scientific">Streptacidiphilus pinicola</name>
    <dbReference type="NCBI Taxonomy" id="2219663"/>
    <lineage>
        <taxon>Bacteria</taxon>
        <taxon>Bacillati</taxon>
        <taxon>Actinomycetota</taxon>
        <taxon>Actinomycetes</taxon>
        <taxon>Kitasatosporales</taxon>
        <taxon>Streptomycetaceae</taxon>
        <taxon>Streptacidiphilus</taxon>
    </lineage>
</organism>
<comment type="caution">
    <text evidence="2">The sequence shown here is derived from an EMBL/GenBank/DDBJ whole genome shotgun (WGS) entry which is preliminary data.</text>
</comment>
<dbReference type="AlphaFoldDB" id="A0A2X0ID32"/>
<feature type="region of interest" description="Disordered" evidence="1">
    <location>
        <begin position="1"/>
        <end position="22"/>
    </location>
</feature>
<name>A0A2X0ID32_9ACTN</name>
<dbReference type="Proteomes" id="UP000248889">
    <property type="component" value="Unassembled WGS sequence"/>
</dbReference>
<evidence type="ECO:0000313" key="2">
    <source>
        <dbReference type="EMBL" id="RAG81301.1"/>
    </source>
</evidence>
<accession>A0A2X0ID32</accession>
<dbReference type="EMBL" id="QKYN01000166">
    <property type="protein sequence ID" value="RAG81301.1"/>
    <property type="molecule type" value="Genomic_DNA"/>
</dbReference>
<dbReference type="RefSeq" id="WP_111507005.1">
    <property type="nucleotide sequence ID" value="NZ_QKYN01000166.1"/>
</dbReference>
<proteinExistence type="predicted"/>
<gene>
    <name evidence="2" type="ORF">DN069_33445</name>
</gene>
<protein>
    <submittedName>
        <fullName evidence="2">Uncharacterized protein</fullName>
    </submittedName>
</protein>
<sequence>MNDDLSSAAHHHAHVVVHPVQDDPMTGPYRRVDILGEHVGKAYDLGDVAEFCRRAGLDELDLQSDSMVDWQGGGPEVWE</sequence>
<keyword evidence="3" id="KW-1185">Reference proteome</keyword>